<dbReference type="InterPro" id="IPR004385">
    <property type="entry name" value="NDP_pyrophosphatase"/>
</dbReference>
<dbReference type="eggNOG" id="COG0494">
    <property type="taxonomic scope" value="Bacteria"/>
</dbReference>
<evidence type="ECO:0000256" key="4">
    <source>
        <dbReference type="ARBA" id="ARBA00013297"/>
    </source>
</evidence>
<keyword evidence="7 13" id="KW-0460">Magnesium</keyword>
<feature type="binding site" evidence="13">
    <location>
        <position position="92"/>
    </location>
    <ligand>
        <name>Mg(2+)</name>
        <dbReference type="ChEBI" id="CHEBI:18420"/>
        <label>1</label>
    </ligand>
</feature>
<comment type="similarity">
    <text evidence="2">Belongs to the Nudix hydrolase family. NudF subfamily.</text>
</comment>
<feature type="binding site" evidence="13">
    <location>
        <position position="160"/>
    </location>
    <ligand>
        <name>Mg(2+)</name>
        <dbReference type="ChEBI" id="CHEBI:18420"/>
        <label>1</label>
    </ligand>
</feature>
<dbReference type="Pfam" id="PF00293">
    <property type="entry name" value="NUDIX"/>
    <property type="match status" value="1"/>
</dbReference>
<feature type="short sequence motif" description="Nudix box" evidence="14">
    <location>
        <begin position="93"/>
        <end position="115"/>
    </location>
</feature>
<name>A0A0A7EHB5_9GAMM</name>
<dbReference type="GO" id="GO:0047631">
    <property type="term" value="F:ADP-ribose diphosphatase activity"/>
    <property type="evidence" value="ECO:0007669"/>
    <property type="project" value="UniProtKB-EC"/>
</dbReference>
<evidence type="ECO:0000313" key="17">
    <source>
        <dbReference type="Proteomes" id="UP000030341"/>
    </source>
</evidence>
<dbReference type="Gene3D" id="3.90.79.10">
    <property type="entry name" value="Nucleoside Triphosphate Pyrophosphohydrolase"/>
    <property type="match status" value="1"/>
</dbReference>
<accession>A0A0A7EHB5</accession>
<dbReference type="GO" id="GO:0019693">
    <property type="term" value="P:ribose phosphate metabolic process"/>
    <property type="evidence" value="ECO:0007669"/>
    <property type="project" value="TreeGrafter"/>
</dbReference>
<comment type="catalytic activity">
    <reaction evidence="12">
        <text>ADP-D-ribose + H2O = D-ribose 5-phosphate + AMP + 2 H(+)</text>
        <dbReference type="Rhea" id="RHEA:10412"/>
        <dbReference type="ChEBI" id="CHEBI:15377"/>
        <dbReference type="ChEBI" id="CHEBI:15378"/>
        <dbReference type="ChEBI" id="CHEBI:57967"/>
        <dbReference type="ChEBI" id="CHEBI:78346"/>
        <dbReference type="ChEBI" id="CHEBI:456215"/>
        <dbReference type="EC" id="3.6.1.13"/>
    </reaction>
</comment>
<evidence type="ECO:0000256" key="6">
    <source>
        <dbReference type="ARBA" id="ARBA00022801"/>
    </source>
</evidence>
<dbReference type="GO" id="GO:0005829">
    <property type="term" value="C:cytosol"/>
    <property type="evidence" value="ECO:0007669"/>
    <property type="project" value="TreeGrafter"/>
</dbReference>
<gene>
    <name evidence="16" type="ORF">OM33_13685</name>
</gene>
<comment type="cofactor">
    <cofactor evidence="1 13">
        <name>Mg(2+)</name>
        <dbReference type="ChEBI" id="CHEBI:18420"/>
    </cofactor>
</comment>
<evidence type="ECO:0000256" key="5">
    <source>
        <dbReference type="ARBA" id="ARBA00022723"/>
    </source>
</evidence>
<evidence type="ECO:0000256" key="7">
    <source>
        <dbReference type="ARBA" id="ARBA00022842"/>
    </source>
</evidence>
<organism evidence="16 17">
    <name type="scientific">Pseudoalteromonas piratica</name>
    <dbReference type="NCBI Taxonomy" id="1348114"/>
    <lineage>
        <taxon>Bacteria</taxon>
        <taxon>Pseudomonadati</taxon>
        <taxon>Pseudomonadota</taxon>
        <taxon>Gammaproteobacteria</taxon>
        <taxon>Alteromonadales</taxon>
        <taxon>Pseudoalteromonadaceae</taxon>
        <taxon>Pseudoalteromonas</taxon>
    </lineage>
</organism>
<evidence type="ECO:0000256" key="12">
    <source>
        <dbReference type="ARBA" id="ARBA00049546"/>
    </source>
</evidence>
<dbReference type="CDD" id="cd24155">
    <property type="entry name" value="NUDIX_ADPRase"/>
    <property type="match status" value="1"/>
</dbReference>
<comment type="function">
    <text evidence="8">Acts on ADP-mannose and ADP-glucose as well as ADP-ribose. Prevents glycogen biosynthesis. The reaction catalyzed by this enzyme is a limiting step of the gluconeogenic process.</text>
</comment>
<evidence type="ECO:0000256" key="1">
    <source>
        <dbReference type="ARBA" id="ARBA00001946"/>
    </source>
</evidence>
<evidence type="ECO:0000256" key="8">
    <source>
        <dbReference type="ARBA" id="ARBA00025164"/>
    </source>
</evidence>
<dbReference type="AlphaFoldDB" id="A0A0A7EHB5"/>
<evidence type="ECO:0000256" key="2">
    <source>
        <dbReference type="ARBA" id="ARBA00007482"/>
    </source>
</evidence>
<feature type="binding site" evidence="13">
    <location>
        <position position="108"/>
    </location>
    <ligand>
        <name>Mg(2+)</name>
        <dbReference type="ChEBI" id="CHEBI:18420"/>
        <label>1</label>
    </ligand>
</feature>
<dbReference type="PANTHER" id="PTHR11839">
    <property type="entry name" value="UDP/ADP-SUGAR PYROPHOSPHATASE"/>
    <property type="match status" value="1"/>
</dbReference>
<dbReference type="EC" id="3.6.1.13" evidence="3"/>
<evidence type="ECO:0000256" key="11">
    <source>
        <dbReference type="ARBA" id="ARBA00033056"/>
    </source>
</evidence>
<dbReference type="Proteomes" id="UP000030341">
    <property type="component" value="Chromosome 1"/>
</dbReference>
<dbReference type="GO" id="GO:0019144">
    <property type="term" value="F:ADP-sugar diphosphatase activity"/>
    <property type="evidence" value="ECO:0007669"/>
    <property type="project" value="TreeGrafter"/>
</dbReference>
<feature type="domain" description="Nudix hydrolase" evidence="15">
    <location>
        <begin position="51"/>
        <end position="189"/>
    </location>
</feature>
<dbReference type="RefSeq" id="WP_038642492.1">
    <property type="nucleotide sequence ID" value="NZ_CP009888.1"/>
</dbReference>
<dbReference type="PROSITE" id="PS51462">
    <property type="entry name" value="NUDIX"/>
    <property type="match status" value="1"/>
</dbReference>
<dbReference type="SUPFAM" id="SSF55811">
    <property type="entry name" value="Nudix"/>
    <property type="match status" value="1"/>
</dbReference>
<keyword evidence="5 13" id="KW-0479">Metal-binding</keyword>
<evidence type="ECO:0000256" key="10">
    <source>
        <dbReference type="ARBA" id="ARBA00030308"/>
    </source>
</evidence>
<dbReference type="OrthoDB" id="5292471at2"/>
<dbReference type="InterPro" id="IPR000086">
    <property type="entry name" value="NUDIX_hydrolase_dom"/>
</dbReference>
<keyword evidence="17" id="KW-1185">Reference proteome</keyword>
<dbReference type="HOGENOM" id="CLU_062658_6_1_6"/>
<dbReference type="NCBIfam" id="TIGR00052">
    <property type="entry name" value="nudix-type nucleoside diphosphatase, YffH/AdpP family"/>
    <property type="match status" value="1"/>
</dbReference>
<dbReference type="GO" id="GO:0006753">
    <property type="term" value="P:nucleoside phosphate metabolic process"/>
    <property type="evidence" value="ECO:0007669"/>
    <property type="project" value="TreeGrafter"/>
</dbReference>
<evidence type="ECO:0000313" key="16">
    <source>
        <dbReference type="EMBL" id="AIY66045.1"/>
    </source>
</evidence>
<evidence type="ECO:0000256" key="9">
    <source>
        <dbReference type="ARBA" id="ARBA00030162"/>
    </source>
</evidence>
<evidence type="ECO:0000256" key="3">
    <source>
        <dbReference type="ARBA" id="ARBA00012453"/>
    </source>
</evidence>
<reference evidence="16 17" key="1">
    <citation type="submission" date="2014-11" db="EMBL/GenBank/DDBJ databases">
        <title>Complete Genome Sequence of Pseudoalteromonas sp. Strain OCN003 Isolated from Kaneohe Bay, Oahu, Hawaii.</title>
        <authorList>
            <person name="Beurmann S."/>
            <person name="Videau P."/>
            <person name="Ushijima B."/>
            <person name="Smith A.M."/>
            <person name="Aeby G.S."/>
            <person name="Callahan S.M."/>
            <person name="Belcaid M."/>
        </authorList>
    </citation>
    <scope>NUCLEOTIDE SEQUENCE [LARGE SCALE GENOMIC DNA]</scope>
    <source>
        <strain evidence="16 17">OCN003</strain>
    </source>
</reference>
<dbReference type="GO" id="GO:0046872">
    <property type="term" value="F:metal ion binding"/>
    <property type="evidence" value="ECO:0007669"/>
    <property type="project" value="UniProtKB-KW"/>
</dbReference>
<dbReference type="PANTHER" id="PTHR11839:SF5">
    <property type="entry name" value="ADP-RIBOSE PYROPHOSPHATASE"/>
    <property type="match status" value="1"/>
</dbReference>
<sequence>MAKITKFKQSDVEIVAKKRTFNGFFKIDEYHFRHALFAGGQSDIVIREIFERGDAVAVLPYDPKLDAVLLIEQIRIGAMSDDKSPWLFEVIAGMTDGSTDYEAVVKKEALEESGIALENIEFMLSYLSSPGGTSERLYLYYAEADLSNAGGVFGVPAEGEDIKVHVLPVAEAFKLLDEGEMDNAATVICLQWLKLNIESIREKYRSC</sequence>
<evidence type="ECO:0000256" key="14">
    <source>
        <dbReference type="PIRSR" id="PIRSR604385-3"/>
    </source>
</evidence>
<protein>
    <recommendedName>
        <fullName evidence="4">ADP-ribose pyrophosphatase</fullName>
        <ecNumber evidence="3">3.6.1.13</ecNumber>
    </recommendedName>
    <alternativeName>
        <fullName evidence="9">ADP-ribose diphosphatase</fullName>
    </alternativeName>
    <alternativeName>
        <fullName evidence="11">ADP-ribose phosphohydrolase</fullName>
    </alternativeName>
    <alternativeName>
        <fullName evidence="10">Adenosine diphosphoribose pyrophosphatase</fullName>
    </alternativeName>
</protein>
<dbReference type="KEGG" id="pseo:OM33_13685"/>
<evidence type="ECO:0000256" key="13">
    <source>
        <dbReference type="PIRSR" id="PIRSR604385-2"/>
    </source>
</evidence>
<evidence type="ECO:0000259" key="15">
    <source>
        <dbReference type="PROSITE" id="PS51462"/>
    </source>
</evidence>
<feature type="binding site" evidence="13">
    <location>
        <position position="112"/>
    </location>
    <ligand>
        <name>Mg(2+)</name>
        <dbReference type="ChEBI" id="CHEBI:18420"/>
        <label>1</label>
    </ligand>
</feature>
<proteinExistence type="inferred from homology"/>
<keyword evidence="6" id="KW-0378">Hydrolase</keyword>
<dbReference type="InterPro" id="IPR015797">
    <property type="entry name" value="NUDIX_hydrolase-like_dom_sf"/>
</dbReference>
<dbReference type="EMBL" id="CP009888">
    <property type="protein sequence ID" value="AIY66045.1"/>
    <property type="molecule type" value="Genomic_DNA"/>
</dbReference>
<dbReference type="STRING" id="1348114.OM33_13685"/>